<dbReference type="Gene3D" id="3.10.180.10">
    <property type="entry name" value="2,3-Dihydroxybiphenyl 1,2-Dioxygenase, domain 1"/>
    <property type="match status" value="1"/>
</dbReference>
<name>A0A438F7C2_VITVI</name>
<accession>A0A438F7C2</accession>
<protein>
    <recommendedName>
        <fullName evidence="1">VOC domain-containing protein</fullName>
    </recommendedName>
</protein>
<dbReference type="EMBL" id="QGNW01001107">
    <property type="protein sequence ID" value="RVW55816.1"/>
    <property type="molecule type" value="Genomic_DNA"/>
</dbReference>
<dbReference type="CDD" id="cd07245">
    <property type="entry name" value="VOC_like"/>
    <property type="match status" value="1"/>
</dbReference>
<organism evidence="2 3">
    <name type="scientific">Vitis vinifera</name>
    <name type="common">Grape</name>
    <dbReference type="NCBI Taxonomy" id="29760"/>
    <lineage>
        <taxon>Eukaryota</taxon>
        <taxon>Viridiplantae</taxon>
        <taxon>Streptophyta</taxon>
        <taxon>Embryophyta</taxon>
        <taxon>Tracheophyta</taxon>
        <taxon>Spermatophyta</taxon>
        <taxon>Magnoliopsida</taxon>
        <taxon>eudicotyledons</taxon>
        <taxon>Gunneridae</taxon>
        <taxon>Pentapetalae</taxon>
        <taxon>rosids</taxon>
        <taxon>Vitales</taxon>
        <taxon>Vitaceae</taxon>
        <taxon>Viteae</taxon>
        <taxon>Vitis</taxon>
    </lineage>
</organism>
<dbReference type="PANTHER" id="PTHR47802">
    <property type="entry name" value="GLYOXALASE FAMILY PROTEIN, EXPRESSED"/>
    <property type="match status" value="1"/>
</dbReference>
<dbReference type="PANTHER" id="PTHR47802:SF1">
    <property type="entry name" value="GLYOXALASE FAMILY PROTEIN, EXPRESSED"/>
    <property type="match status" value="1"/>
</dbReference>
<feature type="domain" description="VOC" evidence="1">
    <location>
        <begin position="8"/>
        <end position="138"/>
    </location>
</feature>
<evidence type="ECO:0000313" key="2">
    <source>
        <dbReference type="EMBL" id="RVW55816.1"/>
    </source>
</evidence>
<gene>
    <name evidence="2" type="ORF">CK203_075812</name>
</gene>
<proteinExistence type="predicted"/>
<dbReference type="InterPro" id="IPR029068">
    <property type="entry name" value="Glyas_Bleomycin-R_OHBP_Dase"/>
</dbReference>
<comment type="caution">
    <text evidence="2">The sequence shown here is derived from an EMBL/GenBank/DDBJ whole genome shotgun (WGS) entry which is preliminary data.</text>
</comment>
<reference evidence="2 3" key="1">
    <citation type="journal article" date="2018" name="PLoS Genet.">
        <title>Population sequencing reveals clonal diversity and ancestral inbreeding in the grapevine cultivar Chardonnay.</title>
        <authorList>
            <person name="Roach M.J."/>
            <person name="Johnson D.L."/>
            <person name="Bohlmann J."/>
            <person name="van Vuuren H.J."/>
            <person name="Jones S.J."/>
            <person name="Pretorius I.S."/>
            <person name="Schmidt S.A."/>
            <person name="Borneman A.R."/>
        </authorList>
    </citation>
    <scope>NUCLEOTIDE SEQUENCE [LARGE SCALE GENOMIC DNA]</scope>
    <source>
        <strain evidence="3">cv. Chardonnay</strain>
        <tissue evidence="2">Leaf</tissue>
    </source>
</reference>
<dbReference type="SUPFAM" id="SSF54593">
    <property type="entry name" value="Glyoxalase/Bleomycin resistance protein/Dihydroxybiphenyl dioxygenase"/>
    <property type="match status" value="1"/>
</dbReference>
<dbReference type="InterPro" id="IPR004360">
    <property type="entry name" value="Glyas_Fos-R_dOase_dom"/>
</dbReference>
<dbReference type="PROSITE" id="PS51819">
    <property type="entry name" value="VOC"/>
    <property type="match status" value="1"/>
</dbReference>
<dbReference type="Proteomes" id="UP000288805">
    <property type="component" value="Unassembled WGS sequence"/>
</dbReference>
<evidence type="ECO:0000259" key="1">
    <source>
        <dbReference type="PROSITE" id="PS51819"/>
    </source>
</evidence>
<dbReference type="InterPro" id="IPR037523">
    <property type="entry name" value="VOC_core"/>
</dbReference>
<sequence>MAAAQGVCIHHIARGSADVKRLAKFYQEILGFERVESPNLGLEVVWLRLPPVFTLHLIQKDPESKLPETPWNASSAVVDPKHLTRSHHICFSISNYESFVQTLKEKGIEIFENTQPDGKTKQAFFFDPDGNGLEVGNWEPAMQ</sequence>
<dbReference type="Pfam" id="PF00903">
    <property type="entry name" value="Glyoxalase"/>
    <property type="match status" value="1"/>
</dbReference>
<evidence type="ECO:0000313" key="3">
    <source>
        <dbReference type="Proteomes" id="UP000288805"/>
    </source>
</evidence>
<dbReference type="AlphaFoldDB" id="A0A438F7C2"/>